<dbReference type="PROSITE" id="PS50975">
    <property type="entry name" value="ATP_GRASP"/>
    <property type="match status" value="1"/>
</dbReference>
<dbReference type="InterPro" id="IPR011761">
    <property type="entry name" value="ATP-grasp"/>
</dbReference>
<keyword evidence="1" id="KW-0547">Nucleotide-binding</keyword>
<dbReference type="AlphaFoldDB" id="A0A0G0UIJ2"/>
<dbReference type="Proteomes" id="UP000033908">
    <property type="component" value="Unassembled WGS sequence"/>
</dbReference>
<comment type="caution">
    <text evidence="3">The sequence shown here is derived from an EMBL/GenBank/DDBJ whole genome shotgun (WGS) entry which is preliminary data.</text>
</comment>
<evidence type="ECO:0000313" key="4">
    <source>
        <dbReference type="Proteomes" id="UP000033908"/>
    </source>
</evidence>
<evidence type="ECO:0000259" key="2">
    <source>
        <dbReference type="PROSITE" id="PS50975"/>
    </source>
</evidence>
<dbReference type="GO" id="GO:0005524">
    <property type="term" value="F:ATP binding"/>
    <property type="evidence" value="ECO:0007669"/>
    <property type="project" value="UniProtKB-UniRule"/>
</dbReference>
<keyword evidence="1" id="KW-0067">ATP-binding</keyword>
<name>A0A0G0UIJ2_9BACT</name>
<reference evidence="3 4" key="1">
    <citation type="journal article" date="2015" name="Nature">
        <title>rRNA introns, odd ribosomes, and small enigmatic genomes across a large radiation of phyla.</title>
        <authorList>
            <person name="Brown C.T."/>
            <person name="Hug L.A."/>
            <person name="Thomas B.C."/>
            <person name="Sharon I."/>
            <person name="Castelle C.J."/>
            <person name="Singh A."/>
            <person name="Wilkins M.J."/>
            <person name="Williams K.H."/>
            <person name="Banfield J.F."/>
        </authorList>
    </citation>
    <scope>NUCLEOTIDE SEQUENCE [LARGE SCALE GENOMIC DNA]</scope>
</reference>
<feature type="domain" description="ATP-grasp" evidence="2">
    <location>
        <begin position="132"/>
        <end position="327"/>
    </location>
</feature>
<protein>
    <submittedName>
        <fullName evidence="3">Acetyl-CoA carboxylase</fullName>
    </submittedName>
</protein>
<dbReference type="GO" id="GO:0046872">
    <property type="term" value="F:metal ion binding"/>
    <property type="evidence" value="ECO:0007669"/>
    <property type="project" value="InterPro"/>
</dbReference>
<sequence length="439" mass="49893">MNIRDKFNVPIFYITPDVRRAVGPEKILPDYHIICSCYHPVINVIRGRGGNVFCLEESGNSPLANSGLMLSQEMVQGYIKQKAREKVPNLVFFKPSAKIDLLCKNLGYRKLVNDYPFNEEFENKTNFYALLKECISESSIPGFIEVLAHTKWEEIVSRLNTPVVIQFGHGWAGKTTFVVNTKEEFLNLQNKFPDTAVKINQYIKGDTYLNNCVVYKDKILASPPARQITGIKELSIEPATTCGRQWVKKPDINSEQIERIRLLSVQIGLIMSKKSYQGYFGLDFIIEDDSGRIFVSENNARFTASSSFFSQIEIGQGRIPLFLYHLASFLDIDIPLQEDSSLFNAAQVDIRNISPDPVSGRKLGFGVYKIDNLEKISSSDFTDIKEGEILVNPNFIPDIKYNQEIAKLEMKENVLNQSGGLLDKYKKVVEKLRETDTRK</sequence>
<dbReference type="Gene3D" id="3.30.470.20">
    <property type="entry name" value="ATP-grasp fold, B domain"/>
    <property type="match status" value="1"/>
</dbReference>
<accession>A0A0G0UIJ2</accession>
<proteinExistence type="predicted"/>
<evidence type="ECO:0000256" key="1">
    <source>
        <dbReference type="PROSITE-ProRule" id="PRU00409"/>
    </source>
</evidence>
<dbReference type="SUPFAM" id="SSF56059">
    <property type="entry name" value="Glutathione synthetase ATP-binding domain-like"/>
    <property type="match status" value="1"/>
</dbReference>
<organism evidence="3 4">
    <name type="scientific">Candidatus Gottesmanbacteria bacterium GW2011_GWA2_41_12</name>
    <dbReference type="NCBI Taxonomy" id="1618440"/>
    <lineage>
        <taxon>Bacteria</taxon>
        <taxon>Candidatus Gottesmaniibacteriota</taxon>
    </lineage>
</organism>
<gene>
    <name evidence="3" type="ORF">UU37_C0001G0017</name>
</gene>
<evidence type="ECO:0000313" key="3">
    <source>
        <dbReference type="EMBL" id="KKR88598.1"/>
    </source>
</evidence>
<dbReference type="EMBL" id="LCAJ01000001">
    <property type="protein sequence ID" value="KKR88598.1"/>
    <property type="molecule type" value="Genomic_DNA"/>
</dbReference>